<proteinExistence type="predicted"/>
<keyword evidence="3" id="KW-1185">Reference proteome</keyword>
<dbReference type="InterPro" id="IPR001792">
    <property type="entry name" value="Acylphosphatase-like_dom"/>
</dbReference>
<feature type="domain" description="Acylphosphatase-like" evidence="1">
    <location>
        <begin position="4"/>
        <end position="75"/>
    </location>
</feature>
<dbReference type="Proteomes" id="UP000809440">
    <property type="component" value="Unassembled WGS sequence"/>
</dbReference>
<sequence>MSARIYLTGDVHSADFPQWIARHAHKLGLDHVTTQRVPSGLEVTAQGAEEMLQALALGASLGPESVLVETMDITTAACS</sequence>
<dbReference type="RefSeq" id="WP_203276263.1">
    <property type="nucleotide sequence ID" value="NZ_JAFBWV010000001.1"/>
</dbReference>
<dbReference type="Pfam" id="PF00708">
    <property type="entry name" value="Acylphosphatase"/>
    <property type="match status" value="1"/>
</dbReference>
<gene>
    <name evidence="2" type="ORF">JQX48_01630</name>
</gene>
<comment type="caution">
    <text evidence="2">The sequence shown here is derived from an EMBL/GenBank/DDBJ whole genome shotgun (WGS) entry which is preliminary data.</text>
</comment>
<evidence type="ECO:0000313" key="3">
    <source>
        <dbReference type="Proteomes" id="UP000809440"/>
    </source>
</evidence>
<name>A0ABS1ZQ37_9RHOB</name>
<organism evidence="2 3">
    <name type="scientific">Marivita cryptomonadis</name>
    <dbReference type="NCBI Taxonomy" id="505252"/>
    <lineage>
        <taxon>Bacteria</taxon>
        <taxon>Pseudomonadati</taxon>
        <taxon>Pseudomonadota</taxon>
        <taxon>Alphaproteobacteria</taxon>
        <taxon>Rhodobacterales</taxon>
        <taxon>Roseobacteraceae</taxon>
        <taxon>Marivita</taxon>
    </lineage>
</organism>
<dbReference type="SUPFAM" id="SSF54975">
    <property type="entry name" value="Acylphosphatase/BLUF domain-like"/>
    <property type="match status" value="1"/>
</dbReference>
<evidence type="ECO:0000259" key="1">
    <source>
        <dbReference type="Pfam" id="PF00708"/>
    </source>
</evidence>
<evidence type="ECO:0000313" key="2">
    <source>
        <dbReference type="EMBL" id="MBM2415656.1"/>
    </source>
</evidence>
<dbReference type="Gene3D" id="3.30.70.100">
    <property type="match status" value="1"/>
</dbReference>
<reference evidence="2 3" key="1">
    <citation type="submission" date="2021-01" db="EMBL/GenBank/DDBJ databases">
        <title>Diatom-associated Roseobacters Show Island Model of Population Structure.</title>
        <authorList>
            <person name="Qu L."/>
            <person name="Feng X."/>
            <person name="Chen Y."/>
            <person name="Li L."/>
            <person name="Wang X."/>
            <person name="Hu Z."/>
            <person name="Wang H."/>
            <person name="Luo H."/>
        </authorList>
    </citation>
    <scope>NUCLEOTIDE SEQUENCE [LARGE SCALE GENOMIC DNA]</scope>
    <source>
        <strain evidence="2 3">CC28-63</strain>
    </source>
</reference>
<dbReference type="InterPro" id="IPR036046">
    <property type="entry name" value="Acylphosphatase-like_dom_sf"/>
</dbReference>
<dbReference type="EMBL" id="JAFBXF010000001">
    <property type="protein sequence ID" value="MBM2415656.1"/>
    <property type="molecule type" value="Genomic_DNA"/>
</dbReference>
<protein>
    <submittedName>
        <fullName evidence="2">Acylphosphatase</fullName>
    </submittedName>
</protein>
<accession>A0ABS1ZQ37</accession>